<gene>
    <name evidence="1" type="ORF">GETHPA_06480</name>
</gene>
<evidence type="ECO:0000313" key="2">
    <source>
        <dbReference type="Proteomes" id="UP001165089"/>
    </source>
</evidence>
<dbReference type="Proteomes" id="UP001165089">
    <property type="component" value="Unassembled WGS sequence"/>
</dbReference>
<organism evidence="1 2">
    <name type="scientific">Geothrix rubra</name>
    <dbReference type="NCBI Taxonomy" id="2927977"/>
    <lineage>
        <taxon>Bacteria</taxon>
        <taxon>Pseudomonadati</taxon>
        <taxon>Acidobacteriota</taxon>
        <taxon>Holophagae</taxon>
        <taxon>Holophagales</taxon>
        <taxon>Holophagaceae</taxon>
        <taxon>Geothrix</taxon>
    </lineage>
</organism>
<sequence length="114" mass="12930">MRTPVFRFEAEVLTDAPFEAIGARLAALGSPSELRALHPLQGWQPMERHEDRLVLRWRRTWGGSEESGALSISPDPKGAHLRLEGRLKGWTGFVLLGLLRWKTDGLLDRFVEEL</sequence>
<dbReference type="RefSeq" id="WP_285722901.1">
    <property type="nucleotide sequence ID" value="NZ_BSDD01000001.1"/>
</dbReference>
<keyword evidence="2" id="KW-1185">Reference proteome</keyword>
<proteinExistence type="predicted"/>
<evidence type="ECO:0000313" key="1">
    <source>
        <dbReference type="EMBL" id="GLH69115.1"/>
    </source>
</evidence>
<accession>A0ABQ5Q2X8</accession>
<evidence type="ECO:0008006" key="3">
    <source>
        <dbReference type="Google" id="ProtNLM"/>
    </source>
</evidence>
<protein>
    <recommendedName>
        <fullName evidence="3">SRPBCC family protein</fullName>
    </recommendedName>
</protein>
<comment type="caution">
    <text evidence="1">The sequence shown here is derived from an EMBL/GenBank/DDBJ whole genome shotgun (WGS) entry which is preliminary data.</text>
</comment>
<name>A0ABQ5Q2X8_9BACT</name>
<dbReference type="EMBL" id="BSDD01000001">
    <property type="protein sequence ID" value="GLH69115.1"/>
    <property type="molecule type" value="Genomic_DNA"/>
</dbReference>
<reference evidence="1 2" key="1">
    <citation type="journal article" date="2023" name="Antonie Van Leeuwenhoek">
        <title>Mesoterricola silvestris gen. nov., sp. nov., Mesoterricola sediminis sp. nov., Geothrix oryzae sp. nov., Geothrix edaphica sp. nov., Geothrix rubra sp. nov., and Geothrix limicola sp. nov., six novel members of Acidobacteriota isolated from soils.</title>
        <authorList>
            <person name="Itoh H."/>
            <person name="Sugisawa Y."/>
            <person name="Mise K."/>
            <person name="Xu Z."/>
            <person name="Kuniyasu M."/>
            <person name="Ushijima N."/>
            <person name="Kawano K."/>
            <person name="Kobayashi E."/>
            <person name="Shiratori Y."/>
            <person name="Masuda Y."/>
            <person name="Senoo K."/>
        </authorList>
    </citation>
    <scope>NUCLEOTIDE SEQUENCE [LARGE SCALE GENOMIC DNA]</scope>
    <source>
        <strain evidence="1 2">Red803</strain>
    </source>
</reference>